<dbReference type="Proteomes" id="UP000887013">
    <property type="component" value="Unassembled WGS sequence"/>
</dbReference>
<name>A0A8X6QRE1_NEPPI</name>
<organism evidence="2 3">
    <name type="scientific">Nephila pilipes</name>
    <name type="common">Giant wood spider</name>
    <name type="synonym">Nephila maculata</name>
    <dbReference type="NCBI Taxonomy" id="299642"/>
    <lineage>
        <taxon>Eukaryota</taxon>
        <taxon>Metazoa</taxon>
        <taxon>Ecdysozoa</taxon>
        <taxon>Arthropoda</taxon>
        <taxon>Chelicerata</taxon>
        <taxon>Arachnida</taxon>
        <taxon>Araneae</taxon>
        <taxon>Araneomorphae</taxon>
        <taxon>Entelegynae</taxon>
        <taxon>Araneoidea</taxon>
        <taxon>Nephilidae</taxon>
        <taxon>Nephila</taxon>
    </lineage>
</organism>
<comment type="caution">
    <text evidence="2">The sequence shown here is derived from an EMBL/GenBank/DDBJ whole genome shotgun (WGS) entry which is preliminary data.</text>
</comment>
<dbReference type="EMBL" id="BMAW01130492">
    <property type="protein sequence ID" value="GFU35308.1"/>
    <property type="molecule type" value="Genomic_DNA"/>
</dbReference>
<reference evidence="2" key="1">
    <citation type="submission" date="2020-08" db="EMBL/GenBank/DDBJ databases">
        <title>Multicomponent nature underlies the extraordinary mechanical properties of spider dragline silk.</title>
        <authorList>
            <person name="Kono N."/>
            <person name="Nakamura H."/>
            <person name="Mori M."/>
            <person name="Yoshida Y."/>
            <person name="Ohtoshi R."/>
            <person name="Malay A.D."/>
            <person name="Moran D.A.P."/>
            <person name="Tomita M."/>
            <person name="Numata K."/>
            <person name="Arakawa K."/>
        </authorList>
    </citation>
    <scope>NUCLEOTIDE SEQUENCE</scope>
</reference>
<proteinExistence type="predicted"/>
<evidence type="ECO:0000256" key="1">
    <source>
        <dbReference type="SAM" id="SignalP"/>
    </source>
</evidence>
<dbReference type="AlphaFoldDB" id="A0A8X6QRE1"/>
<keyword evidence="3" id="KW-1185">Reference proteome</keyword>
<protein>
    <submittedName>
        <fullName evidence="2">Uncharacterized protein</fullName>
    </submittedName>
</protein>
<evidence type="ECO:0000313" key="3">
    <source>
        <dbReference type="Proteomes" id="UP000887013"/>
    </source>
</evidence>
<keyword evidence="1" id="KW-0732">Signal</keyword>
<accession>A0A8X6QRE1</accession>
<gene>
    <name evidence="2" type="ORF">NPIL_288801</name>
</gene>
<sequence>MHINGEIFLSLICVLLDKLKCGWEDYEYEDLLKPFWKELSSQYSSFVEKHGILNKIVKYVLNGPVPFNVRDSQAFISNEYEKEINEADGVRLYDLLLLNLVQFKRKFKT</sequence>
<feature type="signal peptide" evidence="1">
    <location>
        <begin position="1"/>
        <end position="21"/>
    </location>
</feature>
<evidence type="ECO:0000313" key="2">
    <source>
        <dbReference type="EMBL" id="GFU35308.1"/>
    </source>
</evidence>
<feature type="chain" id="PRO_5036480950" evidence="1">
    <location>
        <begin position="22"/>
        <end position="109"/>
    </location>
</feature>